<dbReference type="PANTHER" id="PTHR46438:SF11">
    <property type="entry name" value="LIPASE-RELATED"/>
    <property type="match status" value="1"/>
</dbReference>
<keyword evidence="3" id="KW-1185">Reference proteome</keyword>
<dbReference type="InterPro" id="IPR029058">
    <property type="entry name" value="AB_hydrolase_fold"/>
</dbReference>
<feature type="domain" description="AB hydrolase-1" evidence="1">
    <location>
        <begin position="11"/>
        <end position="250"/>
    </location>
</feature>
<evidence type="ECO:0000313" key="3">
    <source>
        <dbReference type="Proteomes" id="UP000323876"/>
    </source>
</evidence>
<dbReference type="GO" id="GO:0016787">
    <property type="term" value="F:hydrolase activity"/>
    <property type="evidence" value="ECO:0007669"/>
    <property type="project" value="UniProtKB-KW"/>
</dbReference>
<proteinExistence type="predicted"/>
<sequence length="267" mass="30170">MHYVDEGAGQPVMCVHGNPDWSFSYRHVIAGLREQCRVIACDHLGFGLSDKPAEFDYSVKSHAANFADFATHLDLRDVLLVVNDWGGPIALPWALDHPERVAGLVLCNTYLWSARGDLLFEAFSAAMGGPIGRLLIRRANLFAGLLHPMMLAQRDSRRWSVRRHVAGITPPGWQRKGQRVFPTEIVRSGPWQNEYWARIGTLAEIPATIVWGAKDPIFRQKECRRWLSGLPNSTLVKVDDAAHYPHEDRPDVVVAATRERLPRRQRP</sequence>
<keyword evidence="2" id="KW-0378">Hydrolase</keyword>
<organism evidence="2 3">
    <name type="scientific">Nocardia colli</name>
    <dbReference type="NCBI Taxonomy" id="2545717"/>
    <lineage>
        <taxon>Bacteria</taxon>
        <taxon>Bacillati</taxon>
        <taxon>Actinomycetota</taxon>
        <taxon>Actinomycetes</taxon>
        <taxon>Mycobacteriales</taxon>
        <taxon>Nocardiaceae</taxon>
        <taxon>Nocardia</taxon>
    </lineage>
</organism>
<dbReference type="PANTHER" id="PTHR46438">
    <property type="entry name" value="ALPHA/BETA-HYDROLASES SUPERFAMILY PROTEIN"/>
    <property type="match status" value="1"/>
</dbReference>
<protein>
    <submittedName>
        <fullName evidence="2">Alpha/beta fold hydrolase</fullName>
    </submittedName>
</protein>
<dbReference type="InterPro" id="IPR000073">
    <property type="entry name" value="AB_hydrolase_1"/>
</dbReference>
<dbReference type="OrthoDB" id="812569at2"/>
<dbReference type="PRINTS" id="PR00111">
    <property type="entry name" value="ABHYDROLASE"/>
</dbReference>
<dbReference type="InterPro" id="IPR000639">
    <property type="entry name" value="Epox_hydrolase-like"/>
</dbReference>
<dbReference type="EMBL" id="VXLC01000032">
    <property type="protein sequence ID" value="KAA8880621.1"/>
    <property type="molecule type" value="Genomic_DNA"/>
</dbReference>
<evidence type="ECO:0000259" key="1">
    <source>
        <dbReference type="Pfam" id="PF00561"/>
    </source>
</evidence>
<accession>A0A5N0DYK1</accession>
<dbReference type="PRINTS" id="PR00412">
    <property type="entry name" value="EPOXHYDRLASE"/>
</dbReference>
<dbReference type="Pfam" id="PF00561">
    <property type="entry name" value="Abhydrolase_1"/>
    <property type="match status" value="1"/>
</dbReference>
<dbReference type="AlphaFoldDB" id="A0A5N0DYK1"/>
<name>A0A5N0DYK1_9NOCA</name>
<dbReference type="SUPFAM" id="SSF53474">
    <property type="entry name" value="alpha/beta-Hydrolases"/>
    <property type="match status" value="1"/>
</dbReference>
<dbReference type="Gene3D" id="3.40.50.1820">
    <property type="entry name" value="alpha/beta hydrolase"/>
    <property type="match status" value="1"/>
</dbReference>
<reference evidence="2 3" key="1">
    <citation type="submission" date="2019-09" db="EMBL/GenBank/DDBJ databases">
        <authorList>
            <person name="Wang X."/>
        </authorList>
    </citation>
    <scope>NUCLEOTIDE SEQUENCE [LARGE SCALE GENOMIC DNA]</scope>
    <source>
        <strain evidence="2 3">CICC 11023</strain>
    </source>
</reference>
<gene>
    <name evidence="2" type="ORF">F3087_40605</name>
</gene>
<dbReference type="RefSeq" id="WP_150407498.1">
    <property type="nucleotide sequence ID" value="NZ_VXLC01000032.1"/>
</dbReference>
<evidence type="ECO:0000313" key="2">
    <source>
        <dbReference type="EMBL" id="KAA8880621.1"/>
    </source>
</evidence>
<comment type="caution">
    <text evidence="2">The sequence shown here is derived from an EMBL/GenBank/DDBJ whole genome shotgun (WGS) entry which is preliminary data.</text>
</comment>
<dbReference type="Proteomes" id="UP000323876">
    <property type="component" value="Unassembled WGS sequence"/>
</dbReference>